<dbReference type="Pfam" id="PF03184">
    <property type="entry name" value="DDE_1"/>
    <property type="match status" value="1"/>
</dbReference>
<protein>
    <recommendedName>
        <fullName evidence="4">HTH CENPB-type domain-containing protein</fullName>
    </recommendedName>
</protein>
<feature type="domain" description="HTH CENPB-type" evidence="4">
    <location>
        <begin position="58"/>
        <end position="133"/>
    </location>
</feature>
<keyword evidence="2" id="KW-0238">DNA-binding</keyword>
<dbReference type="InterPro" id="IPR010921">
    <property type="entry name" value="Trp_repressor/repl_initiator"/>
</dbReference>
<evidence type="ECO:0000313" key="6">
    <source>
        <dbReference type="Proteomes" id="UP000827092"/>
    </source>
</evidence>
<dbReference type="SUPFAM" id="SSF48295">
    <property type="entry name" value="TrpR-like"/>
    <property type="match status" value="1"/>
</dbReference>
<reference evidence="5 6" key="1">
    <citation type="journal article" date="2022" name="Nat. Ecol. Evol.">
        <title>A masculinizing supergene underlies an exaggerated male reproductive morph in a spider.</title>
        <authorList>
            <person name="Hendrickx F."/>
            <person name="De Corte Z."/>
            <person name="Sonet G."/>
            <person name="Van Belleghem S.M."/>
            <person name="Kostlbacher S."/>
            <person name="Vangestel C."/>
        </authorList>
    </citation>
    <scope>NUCLEOTIDE SEQUENCE [LARGE SCALE GENOMIC DNA]</scope>
    <source>
        <strain evidence="5">W744_W776</strain>
    </source>
</reference>
<dbReference type="PANTHER" id="PTHR19303:SF74">
    <property type="entry name" value="POGO TRANSPOSABLE ELEMENT WITH KRAB DOMAIN"/>
    <property type="match status" value="1"/>
</dbReference>
<feature type="region of interest" description="Disordered" evidence="3">
    <location>
        <begin position="390"/>
        <end position="415"/>
    </location>
</feature>
<proteinExistence type="predicted"/>
<dbReference type="Pfam" id="PF03221">
    <property type="entry name" value="HTH_Tnp_Tc5"/>
    <property type="match status" value="1"/>
</dbReference>
<feature type="compositionally biased region" description="Acidic residues" evidence="3">
    <location>
        <begin position="390"/>
        <end position="413"/>
    </location>
</feature>
<dbReference type="SMART" id="SM00674">
    <property type="entry name" value="CENPB"/>
    <property type="match status" value="1"/>
</dbReference>
<sequence length="442" mass="50092">MDRRKRFSYEASFKLKVVLRAEEANNMVVAREFGVNEKSVREWRKLKGVLKKSKKTAKAARGKAAQFPDLDKTVLTWVLESRQNGHIVTRTAIRLKALHLAKTVVKNHPGASFVASAGWCSRFMEWYGLSLRQRTKIAQKLPKQLEEKIVAFQKEVINLRKENNFELSQIGNMDETPMTFDIPINRTVNAKGDKTVLIKTTGHEKTHFTVVLTCMADGTKLKPVVIFKRKRLPKNVKFAAGVIVRPQAKGWMDEDGVVDWISKVWDQRPGAALGKKSILVCDSFQAHLTDKVKEKVKESHRTSQVVIPGGLTSILQPLDVCINKPFKDRMKKKWMEWMSSEDVQTTKGGNLKKVDIVTIVQWVKDAWDSIPAAMISKSFKKCCISNAMDGTEDDISDSEIDTDAGSDDDEEEEMHCADHISEVEWRELFGDSSEDESDFDGF</sequence>
<evidence type="ECO:0000259" key="4">
    <source>
        <dbReference type="PROSITE" id="PS51253"/>
    </source>
</evidence>
<dbReference type="Proteomes" id="UP000827092">
    <property type="component" value="Unassembled WGS sequence"/>
</dbReference>
<dbReference type="InterPro" id="IPR050863">
    <property type="entry name" value="CenT-Element_Derived"/>
</dbReference>
<evidence type="ECO:0000256" key="3">
    <source>
        <dbReference type="SAM" id="MobiDB-lite"/>
    </source>
</evidence>
<evidence type="ECO:0000256" key="2">
    <source>
        <dbReference type="ARBA" id="ARBA00023125"/>
    </source>
</evidence>
<dbReference type="InterPro" id="IPR009057">
    <property type="entry name" value="Homeodomain-like_sf"/>
</dbReference>
<dbReference type="Gene3D" id="1.10.10.60">
    <property type="entry name" value="Homeodomain-like"/>
    <property type="match status" value="1"/>
</dbReference>
<dbReference type="GO" id="GO:0043565">
    <property type="term" value="F:sequence-specific DNA binding"/>
    <property type="evidence" value="ECO:0007669"/>
    <property type="project" value="InterPro"/>
</dbReference>
<keyword evidence="6" id="KW-1185">Reference proteome</keyword>
<dbReference type="InterPro" id="IPR006600">
    <property type="entry name" value="HTH_CenpB_DNA-bd_dom"/>
</dbReference>
<gene>
    <name evidence="5" type="ORF">JTE90_028970</name>
</gene>
<dbReference type="Pfam" id="PF09607">
    <property type="entry name" value="BrkDBD"/>
    <property type="match status" value="1"/>
</dbReference>
<dbReference type="GO" id="GO:0005634">
    <property type="term" value="C:nucleus"/>
    <property type="evidence" value="ECO:0007669"/>
    <property type="project" value="UniProtKB-SubCell"/>
</dbReference>
<accession>A0AAV6VHI5</accession>
<dbReference type="PROSITE" id="PS51253">
    <property type="entry name" value="HTH_CENPB"/>
    <property type="match status" value="1"/>
</dbReference>
<comment type="caution">
    <text evidence="5">The sequence shown here is derived from an EMBL/GenBank/DDBJ whole genome shotgun (WGS) entry which is preliminary data.</text>
</comment>
<evidence type="ECO:0000313" key="5">
    <source>
        <dbReference type="EMBL" id="KAG8195997.1"/>
    </source>
</evidence>
<evidence type="ECO:0000256" key="1">
    <source>
        <dbReference type="ARBA" id="ARBA00004123"/>
    </source>
</evidence>
<dbReference type="InterPro" id="IPR004875">
    <property type="entry name" value="DDE_SF_endonuclease_dom"/>
</dbReference>
<dbReference type="InterPro" id="IPR018586">
    <property type="entry name" value="Brinker_DNA-bd"/>
</dbReference>
<comment type="subcellular location">
    <subcellularLocation>
        <location evidence="1">Nucleus</location>
    </subcellularLocation>
</comment>
<dbReference type="EMBL" id="JAFNEN010000075">
    <property type="protein sequence ID" value="KAG8195997.1"/>
    <property type="molecule type" value="Genomic_DNA"/>
</dbReference>
<dbReference type="SUPFAM" id="SSF46689">
    <property type="entry name" value="Homeodomain-like"/>
    <property type="match status" value="1"/>
</dbReference>
<organism evidence="5 6">
    <name type="scientific">Oedothorax gibbosus</name>
    <dbReference type="NCBI Taxonomy" id="931172"/>
    <lineage>
        <taxon>Eukaryota</taxon>
        <taxon>Metazoa</taxon>
        <taxon>Ecdysozoa</taxon>
        <taxon>Arthropoda</taxon>
        <taxon>Chelicerata</taxon>
        <taxon>Arachnida</taxon>
        <taxon>Araneae</taxon>
        <taxon>Araneomorphae</taxon>
        <taxon>Entelegynae</taxon>
        <taxon>Araneoidea</taxon>
        <taxon>Linyphiidae</taxon>
        <taxon>Erigoninae</taxon>
        <taxon>Oedothorax</taxon>
    </lineage>
</organism>
<dbReference type="PANTHER" id="PTHR19303">
    <property type="entry name" value="TRANSPOSON"/>
    <property type="match status" value="1"/>
</dbReference>
<name>A0AAV6VHI5_9ARAC</name>
<dbReference type="AlphaFoldDB" id="A0AAV6VHI5"/>